<organism evidence="2 3">
    <name type="scientific">Chitinophaga oryzae</name>
    <dbReference type="NCBI Taxonomy" id="2725414"/>
    <lineage>
        <taxon>Bacteria</taxon>
        <taxon>Pseudomonadati</taxon>
        <taxon>Bacteroidota</taxon>
        <taxon>Chitinophagia</taxon>
        <taxon>Chitinophagales</taxon>
        <taxon>Chitinophagaceae</taxon>
        <taxon>Chitinophaga</taxon>
    </lineage>
</organism>
<dbReference type="AlphaFoldDB" id="A0AAE6ZDH3"/>
<dbReference type="RefSeq" id="WP_168802927.1">
    <property type="nucleotide sequence ID" value="NZ_CP051205.1"/>
</dbReference>
<feature type="transmembrane region" description="Helical" evidence="1">
    <location>
        <begin position="68"/>
        <end position="87"/>
    </location>
</feature>
<evidence type="ECO:0000313" key="2">
    <source>
        <dbReference type="EMBL" id="QJB30649.1"/>
    </source>
</evidence>
<protein>
    <submittedName>
        <fullName evidence="2">Uncharacterized protein</fullName>
    </submittedName>
</protein>
<dbReference type="KEGG" id="coy:HF329_04765"/>
<evidence type="ECO:0000256" key="1">
    <source>
        <dbReference type="SAM" id="Phobius"/>
    </source>
</evidence>
<accession>A0AAE6ZDH3</accession>
<name>A0AAE6ZDH3_9BACT</name>
<dbReference type="Proteomes" id="UP000502421">
    <property type="component" value="Chromosome"/>
</dbReference>
<proteinExistence type="predicted"/>
<evidence type="ECO:0000313" key="3">
    <source>
        <dbReference type="Proteomes" id="UP000502421"/>
    </source>
</evidence>
<dbReference type="EMBL" id="CP051205">
    <property type="protein sequence ID" value="QJB30649.1"/>
    <property type="molecule type" value="Genomic_DNA"/>
</dbReference>
<keyword evidence="1" id="KW-0812">Transmembrane</keyword>
<keyword evidence="1" id="KW-0472">Membrane</keyword>
<sequence>MSNKQFALAGLWMTAIVFAVTTLVTCQNELNNDGSMEVGFPFVFYRKSYGMNITTGETGMAVSFESRYLVKDIVIATFLSLGVLVLWNRFKKTT</sequence>
<keyword evidence="1" id="KW-1133">Transmembrane helix</keyword>
<gene>
    <name evidence="2" type="ORF">HF329_04765</name>
</gene>
<reference evidence="3" key="1">
    <citation type="submission" date="2020-04" db="EMBL/GenBank/DDBJ databases">
        <authorList>
            <person name="Kittiwongwattana C."/>
        </authorList>
    </citation>
    <scope>NUCLEOTIDE SEQUENCE [LARGE SCALE GENOMIC DNA]</scope>
    <source>
        <strain evidence="3">1310</strain>
    </source>
</reference>